<evidence type="ECO:0000313" key="2">
    <source>
        <dbReference type="EMBL" id="RVV99721.1"/>
    </source>
</evidence>
<dbReference type="Pfam" id="PF01381">
    <property type="entry name" value="HTH_3"/>
    <property type="match status" value="1"/>
</dbReference>
<organism evidence="2 3">
    <name type="scientific">Mesobaculum littorinae</name>
    <dbReference type="NCBI Taxonomy" id="2486419"/>
    <lineage>
        <taxon>Bacteria</taxon>
        <taxon>Pseudomonadati</taxon>
        <taxon>Pseudomonadota</taxon>
        <taxon>Alphaproteobacteria</taxon>
        <taxon>Rhodobacterales</taxon>
        <taxon>Roseobacteraceae</taxon>
        <taxon>Mesobaculum</taxon>
    </lineage>
</organism>
<feature type="domain" description="HTH cro/C1-type" evidence="1">
    <location>
        <begin position="30"/>
        <end position="84"/>
    </location>
</feature>
<dbReference type="SUPFAM" id="SSF47413">
    <property type="entry name" value="lambda repressor-like DNA-binding domains"/>
    <property type="match status" value="1"/>
</dbReference>
<dbReference type="GO" id="GO:0003677">
    <property type="term" value="F:DNA binding"/>
    <property type="evidence" value="ECO:0007669"/>
    <property type="project" value="InterPro"/>
</dbReference>
<protein>
    <submittedName>
        <fullName evidence="2">XRE family transcriptional regulator</fullName>
    </submittedName>
</protein>
<name>A0A438ALJ0_9RHOB</name>
<sequence>MLSAANRDAPMMPSMLEELEDQREAVAARLKRVREVLALEKKEFAERAGMGMQTYGPFENGTRDLSLQSAKKLRKTYGLTLEFLYFGKIDDLPTRISRAL</sequence>
<dbReference type="AlphaFoldDB" id="A0A438ALJ0"/>
<dbReference type="SMART" id="SM00530">
    <property type="entry name" value="HTH_XRE"/>
    <property type="match status" value="1"/>
</dbReference>
<dbReference type="InterPro" id="IPR010982">
    <property type="entry name" value="Lambda_DNA-bd_dom_sf"/>
</dbReference>
<dbReference type="PROSITE" id="PS50943">
    <property type="entry name" value="HTH_CROC1"/>
    <property type="match status" value="1"/>
</dbReference>
<keyword evidence="3" id="KW-1185">Reference proteome</keyword>
<gene>
    <name evidence="2" type="ORF">EKE94_03310</name>
</gene>
<evidence type="ECO:0000313" key="3">
    <source>
        <dbReference type="Proteomes" id="UP000285908"/>
    </source>
</evidence>
<dbReference type="Proteomes" id="UP000285908">
    <property type="component" value="Unassembled WGS sequence"/>
</dbReference>
<dbReference type="Gene3D" id="1.10.260.40">
    <property type="entry name" value="lambda repressor-like DNA-binding domains"/>
    <property type="match status" value="1"/>
</dbReference>
<comment type="caution">
    <text evidence="2">The sequence shown here is derived from an EMBL/GenBank/DDBJ whole genome shotgun (WGS) entry which is preliminary data.</text>
</comment>
<dbReference type="EMBL" id="RQXX01000001">
    <property type="protein sequence ID" value="RVV99721.1"/>
    <property type="molecule type" value="Genomic_DNA"/>
</dbReference>
<proteinExistence type="predicted"/>
<accession>A0A438ALJ0</accession>
<reference evidence="2 3" key="1">
    <citation type="submission" date="2018-11" db="EMBL/GenBank/DDBJ databases">
        <title>Mesobaculum littorinae gen. nov., sp. nov., isolated from Littorina scabra that represents a novel genus of the order Rhodobacteraceae.</title>
        <authorList>
            <person name="Li F."/>
        </authorList>
    </citation>
    <scope>NUCLEOTIDE SEQUENCE [LARGE SCALE GENOMIC DNA]</scope>
    <source>
        <strain evidence="2 3">M0103</strain>
    </source>
</reference>
<evidence type="ECO:0000259" key="1">
    <source>
        <dbReference type="PROSITE" id="PS50943"/>
    </source>
</evidence>
<dbReference type="OrthoDB" id="7873382at2"/>
<dbReference type="InterPro" id="IPR001387">
    <property type="entry name" value="Cro/C1-type_HTH"/>
</dbReference>
<dbReference type="CDD" id="cd00093">
    <property type="entry name" value="HTH_XRE"/>
    <property type="match status" value="1"/>
</dbReference>